<sequence>MKKWTKPVIRNIISEFNPSCDCQMNDPGGKVSGVCYASNCQDPANCDCYSANCDDCYCNCDCDCFDIPGDVSGE</sequence>
<protein>
    <recommendedName>
        <fullName evidence="3">Metallothionein</fullName>
    </recommendedName>
</protein>
<dbReference type="Proteomes" id="UP001208689">
    <property type="component" value="Chromosome"/>
</dbReference>
<organism evidence="1 2">
    <name type="scientific">Candidatus Lokiarchaeum ossiferum</name>
    <dbReference type="NCBI Taxonomy" id="2951803"/>
    <lineage>
        <taxon>Archaea</taxon>
        <taxon>Promethearchaeati</taxon>
        <taxon>Promethearchaeota</taxon>
        <taxon>Promethearchaeia</taxon>
        <taxon>Promethearchaeales</taxon>
        <taxon>Promethearchaeaceae</taxon>
        <taxon>Candidatus Lokiarchaeum</taxon>
    </lineage>
</organism>
<accession>A0ABY6HNG8</accession>
<proteinExistence type="predicted"/>
<evidence type="ECO:0000313" key="1">
    <source>
        <dbReference type="EMBL" id="UYP44853.1"/>
    </source>
</evidence>
<evidence type="ECO:0000313" key="2">
    <source>
        <dbReference type="Proteomes" id="UP001208689"/>
    </source>
</evidence>
<gene>
    <name evidence="1" type="ORF">NEF87_001138</name>
</gene>
<keyword evidence="2" id="KW-1185">Reference proteome</keyword>
<reference evidence="1" key="1">
    <citation type="submission" date="2022-09" db="EMBL/GenBank/DDBJ databases">
        <title>Actin cytoskeleton and complex cell architecture in an #Asgard archaeon.</title>
        <authorList>
            <person name="Ponce Toledo R.I."/>
            <person name="Schleper C."/>
            <person name="Rodrigues Oliveira T."/>
            <person name="Wollweber F."/>
            <person name="Xu J."/>
            <person name="Rittmann S."/>
            <person name="Klingl A."/>
            <person name="Pilhofer M."/>
        </authorList>
    </citation>
    <scope>NUCLEOTIDE SEQUENCE</scope>
    <source>
        <strain evidence="1">B-35</strain>
    </source>
</reference>
<name>A0ABY6HNG8_9ARCH</name>
<dbReference type="EMBL" id="CP104013">
    <property type="protein sequence ID" value="UYP44853.1"/>
    <property type="molecule type" value="Genomic_DNA"/>
</dbReference>
<evidence type="ECO:0008006" key="3">
    <source>
        <dbReference type="Google" id="ProtNLM"/>
    </source>
</evidence>